<dbReference type="Proteomes" id="UP001161390">
    <property type="component" value="Unassembled WGS sequence"/>
</dbReference>
<dbReference type="EMBL" id="BSNJ01000004">
    <property type="protein sequence ID" value="GLQ21197.1"/>
    <property type="molecule type" value="Genomic_DNA"/>
</dbReference>
<evidence type="ECO:0000313" key="4">
    <source>
        <dbReference type="Proteomes" id="UP001161390"/>
    </source>
</evidence>
<protein>
    <recommendedName>
        <fullName evidence="5">Lipoprotein</fullName>
    </recommendedName>
</protein>
<keyword evidence="2" id="KW-0732">Signal</keyword>
<organism evidence="3 4">
    <name type="scientific">Algimonas porphyrae</name>
    <dbReference type="NCBI Taxonomy" id="1128113"/>
    <lineage>
        <taxon>Bacteria</taxon>
        <taxon>Pseudomonadati</taxon>
        <taxon>Pseudomonadota</taxon>
        <taxon>Alphaproteobacteria</taxon>
        <taxon>Maricaulales</taxon>
        <taxon>Robiginitomaculaceae</taxon>
        <taxon>Algimonas</taxon>
    </lineage>
</organism>
<comment type="caution">
    <text evidence="3">The sequence shown here is derived from an EMBL/GenBank/DDBJ whole genome shotgun (WGS) entry which is preliminary data.</text>
</comment>
<name>A0ABQ5V2K5_9PROT</name>
<evidence type="ECO:0000256" key="2">
    <source>
        <dbReference type="SAM" id="SignalP"/>
    </source>
</evidence>
<feature type="signal peptide" evidence="2">
    <location>
        <begin position="1"/>
        <end position="21"/>
    </location>
</feature>
<dbReference type="PROSITE" id="PS51257">
    <property type="entry name" value="PROKAR_LIPOPROTEIN"/>
    <property type="match status" value="1"/>
</dbReference>
<sequence>MIKKPFIATLIMGLLTTACFASTTSDTAPDNQDTNSKSGDFIVSSGPSIKMTPSTRLTKLSETFYCEGNRVDLDMTMRYDADRNADFQTFDLNIKYNGEVVDTIDIERKVLDVLKLSNVGFDMICANNSLAIDVLIYDTIPNPRHQKVNTIYINLSSGSLMPGIYGQ</sequence>
<reference evidence="3" key="2">
    <citation type="submission" date="2023-01" db="EMBL/GenBank/DDBJ databases">
        <title>Draft genome sequence of Algimonas porphyrae strain NBRC 108216.</title>
        <authorList>
            <person name="Sun Q."/>
            <person name="Mori K."/>
        </authorList>
    </citation>
    <scope>NUCLEOTIDE SEQUENCE</scope>
    <source>
        <strain evidence="3">NBRC 108216</strain>
    </source>
</reference>
<keyword evidence="4" id="KW-1185">Reference proteome</keyword>
<feature type="chain" id="PRO_5046109084" description="Lipoprotein" evidence="2">
    <location>
        <begin position="22"/>
        <end position="167"/>
    </location>
</feature>
<gene>
    <name evidence="3" type="ORF">GCM10007854_21520</name>
</gene>
<dbReference type="RefSeq" id="WP_284372510.1">
    <property type="nucleotide sequence ID" value="NZ_BSNJ01000004.1"/>
</dbReference>
<reference evidence="3" key="1">
    <citation type="journal article" date="2014" name="Int. J. Syst. Evol. Microbiol.">
        <title>Complete genome of a new Firmicutes species belonging to the dominant human colonic microbiota ('Ruminococcus bicirculans') reveals two chromosomes and a selective capacity to utilize plant glucans.</title>
        <authorList>
            <consortium name="NISC Comparative Sequencing Program"/>
            <person name="Wegmann U."/>
            <person name="Louis P."/>
            <person name="Goesmann A."/>
            <person name="Henrissat B."/>
            <person name="Duncan S.H."/>
            <person name="Flint H.J."/>
        </authorList>
    </citation>
    <scope>NUCLEOTIDE SEQUENCE</scope>
    <source>
        <strain evidence="3">NBRC 108216</strain>
    </source>
</reference>
<accession>A0ABQ5V2K5</accession>
<evidence type="ECO:0000313" key="3">
    <source>
        <dbReference type="EMBL" id="GLQ21197.1"/>
    </source>
</evidence>
<evidence type="ECO:0008006" key="5">
    <source>
        <dbReference type="Google" id="ProtNLM"/>
    </source>
</evidence>
<feature type="region of interest" description="Disordered" evidence="1">
    <location>
        <begin position="26"/>
        <end position="47"/>
    </location>
</feature>
<evidence type="ECO:0000256" key="1">
    <source>
        <dbReference type="SAM" id="MobiDB-lite"/>
    </source>
</evidence>
<proteinExistence type="predicted"/>
<feature type="compositionally biased region" description="Polar residues" evidence="1">
    <location>
        <begin position="26"/>
        <end position="38"/>
    </location>
</feature>